<dbReference type="GO" id="GO:0052745">
    <property type="term" value="F:inositol phosphate phosphatase activity"/>
    <property type="evidence" value="ECO:0007669"/>
    <property type="project" value="TreeGrafter"/>
</dbReference>
<comment type="catalytic activity">
    <reaction evidence="11">
        <text>1D-myo-inositol 1,2,4,5,6-pentakisphosphate + H2O = 1D-myo-inositol 1,2,5,6-tetrakisphosphate + phosphate</text>
        <dbReference type="Rhea" id="RHEA:77115"/>
        <dbReference type="ChEBI" id="CHEBI:15377"/>
        <dbReference type="ChEBI" id="CHEBI:43474"/>
        <dbReference type="ChEBI" id="CHEBI:57798"/>
        <dbReference type="ChEBI" id="CHEBI:195535"/>
        <dbReference type="EC" id="3.1.3.62"/>
    </reaction>
    <physiologicalReaction direction="left-to-right" evidence="11">
        <dbReference type="Rhea" id="RHEA:77116"/>
    </physiologicalReaction>
</comment>
<dbReference type="EC" id="3.1.3.62" evidence="4"/>
<dbReference type="EMBL" id="CAJVPQ010001532">
    <property type="protein sequence ID" value="CAG8557375.1"/>
    <property type="molecule type" value="Genomic_DNA"/>
</dbReference>
<comment type="similarity">
    <text evidence="2">Belongs to the histidine acid phosphatase family. MINPP1 subfamily.</text>
</comment>
<dbReference type="GO" id="GO:0034417">
    <property type="term" value="F:bisphosphoglycerate 3-phosphatase activity"/>
    <property type="evidence" value="ECO:0007669"/>
    <property type="project" value="UniProtKB-EC"/>
</dbReference>
<dbReference type="OrthoDB" id="6509975at2759"/>
<evidence type="ECO:0000256" key="5">
    <source>
        <dbReference type="ARBA" id="ARBA00018097"/>
    </source>
</evidence>
<dbReference type="InterPro" id="IPR000560">
    <property type="entry name" value="His_Pase_clade-2"/>
</dbReference>
<evidence type="ECO:0000256" key="13">
    <source>
        <dbReference type="ARBA" id="ARBA00043832"/>
    </source>
</evidence>
<gene>
    <name evidence="15" type="ORF">FCALED_LOCUS6423</name>
</gene>
<comment type="catalytic activity">
    <reaction evidence="12">
        <text>1D-myo-inositol hexakisphosphate + H2O = 1D-myo-inositol 1,2,4,5,6-pentakisphosphate + phosphate</text>
        <dbReference type="Rhea" id="RHEA:16989"/>
        <dbReference type="ChEBI" id="CHEBI:15377"/>
        <dbReference type="ChEBI" id="CHEBI:43474"/>
        <dbReference type="ChEBI" id="CHEBI:57798"/>
        <dbReference type="ChEBI" id="CHEBI:58130"/>
        <dbReference type="EC" id="3.1.3.62"/>
    </reaction>
    <physiologicalReaction direction="left-to-right" evidence="12">
        <dbReference type="Rhea" id="RHEA:16990"/>
    </physiologicalReaction>
</comment>
<comment type="catalytic activity">
    <reaction evidence="10">
        <text>1D-myo-inositol 1,2,5,6-tetrakisphosphate + H2O = 1D-myo-inositol 1,2,6-trisphosphate + phosphate</text>
        <dbReference type="Rhea" id="RHEA:77119"/>
        <dbReference type="ChEBI" id="CHEBI:15377"/>
        <dbReference type="ChEBI" id="CHEBI:43474"/>
        <dbReference type="ChEBI" id="CHEBI:195535"/>
        <dbReference type="ChEBI" id="CHEBI:195537"/>
        <dbReference type="EC" id="3.1.3.62"/>
    </reaction>
    <physiologicalReaction direction="left-to-right" evidence="10">
        <dbReference type="Rhea" id="RHEA:77120"/>
    </physiologicalReaction>
</comment>
<keyword evidence="8 14" id="KW-0472">Membrane</keyword>
<evidence type="ECO:0000256" key="8">
    <source>
        <dbReference type="ARBA" id="ARBA00023136"/>
    </source>
</evidence>
<dbReference type="AlphaFoldDB" id="A0A9N9BAX9"/>
<accession>A0A9N9BAX9</accession>
<dbReference type="CDD" id="cd07061">
    <property type="entry name" value="HP_HAP_like"/>
    <property type="match status" value="1"/>
</dbReference>
<organism evidence="15 16">
    <name type="scientific">Funneliformis caledonium</name>
    <dbReference type="NCBI Taxonomy" id="1117310"/>
    <lineage>
        <taxon>Eukaryota</taxon>
        <taxon>Fungi</taxon>
        <taxon>Fungi incertae sedis</taxon>
        <taxon>Mucoromycota</taxon>
        <taxon>Glomeromycotina</taxon>
        <taxon>Glomeromycetes</taxon>
        <taxon>Glomerales</taxon>
        <taxon>Glomeraceae</taxon>
        <taxon>Funneliformis</taxon>
    </lineage>
</organism>
<keyword evidence="16" id="KW-1185">Reference proteome</keyword>
<keyword evidence="6" id="KW-0732">Signal</keyword>
<dbReference type="EC" id="3.1.3.80" evidence="3"/>
<dbReference type="GO" id="GO:0003993">
    <property type="term" value="F:acid phosphatase activity"/>
    <property type="evidence" value="ECO:0007669"/>
    <property type="project" value="TreeGrafter"/>
</dbReference>
<feature type="transmembrane region" description="Helical" evidence="14">
    <location>
        <begin position="6"/>
        <end position="23"/>
    </location>
</feature>
<dbReference type="PANTHER" id="PTHR20963:SF8">
    <property type="entry name" value="MULTIPLE INOSITOL POLYPHOSPHATE PHOSPHATASE 1"/>
    <property type="match status" value="1"/>
</dbReference>
<evidence type="ECO:0000256" key="9">
    <source>
        <dbReference type="ARBA" id="ARBA00031642"/>
    </source>
</evidence>
<comment type="catalytic activity">
    <reaction evidence="13">
        <text>(2R)-2,3-bisphosphoglycerate + H2O = (2R)-2-phosphoglycerate + phosphate</text>
        <dbReference type="Rhea" id="RHEA:27381"/>
        <dbReference type="ChEBI" id="CHEBI:15377"/>
        <dbReference type="ChEBI" id="CHEBI:43474"/>
        <dbReference type="ChEBI" id="CHEBI:58248"/>
        <dbReference type="ChEBI" id="CHEBI:58289"/>
        <dbReference type="EC" id="3.1.3.80"/>
    </reaction>
    <physiologicalReaction direction="left-to-right" evidence="13">
        <dbReference type="Rhea" id="RHEA:27382"/>
    </physiologicalReaction>
</comment>
<dbReference type="PROSITE" id="PS00616">
    <property type="entry name" value="HIS_ACID_PHOSPHAT_1"/>
    <property type="match status" value="1"/>
</dbReference>
<evidence type="ECO:0000256" key="11">
    <source>
        <dbReference type="ARBA" id="ARBA00043671"/>
    </source>
</evidence>
<dbReference type="Pfam" id="PF00328">
    <property type="entry name" value="His_Phos_2"/>
    <property type="match status" value="1"/>
</dbReference>
<sequence length="396" mass="46517">MQFSYQIVWTNFLALIFFTLPYYHDINIERHMISNTKYPIMTDKQPKLSFPNHCSLEKLFLVARHGTRYPEEPDIKKFEVLENIFQNVSSKHKVFIPNYVRTGMSGISYSIGLLDGKGILGKGDYQPVYISTIPVLQDYELAIHRSCPRWKETVQNNNEKLEKQIFHFTSNLTKISNRVSKKYNIENPPLEPIHINYIYLACAYDIIFFDKNRHWCEILQQEEILTLEYFNDMRYYYEFSYGSDLNKQLACKLVGEIVKGVDDYLNGDSTVKADLRFTHSETMMFLYTFLGFYEDSNPLTGNATFDEISNRKFKTSEICPFAANVYFEIYTCASDKYTFFYKKKHEESIVVQVVVNEKPVVVPGCGSKFCEWNKFKELFSDNLDCDFEKICNLDKN</sequence>
<evidence type="ECO:0000256" key="10">
    <source>
        <dbReference type="ARBA" id="ARBA00043668"/>
    </source>
</evidence>
<dbReference type="Gene3D" id="3.40.50.1240">
    <property type="entry name" value="Phosphoglycerate mutase-like"/>
    <property type="match status" value="1"/>
</dbReference>
<evidence type="ECO:0000256" key="3">
    <source>
        <dbReference type="ARBA" id="ARBA00012976"/>
    </source>
</evidence>
<comment type="caution">
    <text evidence="15">The sequence shown here is derived from an EMBL/GenBank/DDBJ whole genome shotgun (WGS) entry which is preliminary data.</text>
</comment>
<evidence type="ECO:0000313" key="16">
    <source>
        <dbReference type="Proteomes" id="UP000789570"/>
    </source>
</evidence>
<evidence type="ECO:0000313" key="15">
    <source>
        <dbReference type="EMBL" id="CAG8557375.1"/>
    </source>
</evidence>
<keyword evidence="14" id="KW-0812">Transmembrane</keyword>
<dbReference type="InterPro" id="IPR033379">
    <property type="entry name" value="Acid_Pase_AS"/>
</dbReference>
<dbReference type="InterPro" id="IPR029033">
    <property type="entry name" value="His_PPase_superfam"/>
</dbReference>
<evidence type="ECO:0000256" key="4">
    <source>
        <dbReference type="ARBA" id="ARBA00013040"/>
    </source>
</evidence>
<dbReference type="GO" id="GO:0016020">
    <property type="term" value="C:membrane"/>
    <property type="evidence" value="ECO:0007669"/>
    <property type="project" value="UniProtKB-SubCell"/>
</dbReference>
<keyword evidence="14" id="KW-1133">Transmembrane helix</keyword>
<proteinExistence type="inferred from homology"/>
<protein>
    <recommendedName>
        <fullName evidence="5">Multiple inositol polyphosphate phosphatase 1</fullName>
        <ecNumber evidence="4">3.1.3.62</ecNumber>
        <ecNumber evidence="3">3.1.3.80</ecNumber>
    </recommendedName>
    <alternativeName>
        <fullName evidence="9">2,3-bisphosphoglycerate 3-phosphatase</fullName>
    </alternativeName>
</protein>
<comment type="subcellular location">
    <subcellularLocation>
        <location evidence="1">Membrane</location>
    </subcellularLocation>
</comment>
<evidence type="ECO:0000256" key="6">
    <source>
        <dbReference type="ARBA" id="ARBA00022729"/>
    </source>
</evidence>
<evidence type="ECO:0000256" key="1">
    <source>
        <dbReference type="ARBA" id="ARBA00004370"/>
    </source>
</evidence>
<dbReference type="SUPFAM" id="SSF53254">
    <property type="entry name" value="Phosphoglycerate mutase-like"/>
    <property type="match status" value="1"/>
</dbReference>
<evidence type="ECO:0000256" key="12">
    <source>
        <dbReference type="ARBA" id="ARBA00043691"/>
    </source>
</evidence>
<dbReference type="Proteomes" id="UP000789570">
    <property type="component" value="Unassembled WGS sequence"/>
</dbReference>
<name>A0A9N9BAX9_9GLOM</name>
<keyword evidence="7" id="KW-0378">Hydrolase</keyword>
<reference evidence="15" key="1">
    <citation type="submission" date="2021-06" db="EMBL/GenBank/DDBJ databases">
        <authorList>
            <person name="Kallberg Y."/>
            <person name="Tangrot J."/>
            <person name="Rosling A."/>
        </authorList>
    </citation>
    <scope>NUCLEOTIDE SEQUENCE</scope>
    <source>
        <strain evidence="15">UK204</strain>
    </source>
</reference>
<dbReference type="PANTHER" id="PTHR20963">
    <property type="entry name" value="MULTIPLE INOSITOL POLYPHOSPHATE PHOSPHATASE-RELATED"/>
    <property type="match status" value="1"/>
</dbReference>
<evidence type="ECO:0000256" key="14">
    <source>
        <dbReference type="SAM" id="Phobius"/>
    </source>
</evidence>
<evidence type="ECO:0000256" key="2">
    <source>
        <dbReference type="ARBA" id="ARBA00008422"/>
    </source>
</evidence>
<evidence type="ECO:0000256" key="7">
    <source>
        <dbReference type="ARBA" id="ARBA00022801"/>
    </source>
</evidence>